<protein>
    <submittedName>
        <fullName evidence="1">Uncharacterized protein</fullName>
    </submittedName>
</protein>
<dbReference type="EMBL" id="VSWD01000007">
    <property type="protein sequence ID" value="KAK3098808.1"/>
    <property type="molecule type" value="Genomic_DNA"/>
</dbReference>
<proteinExistence type="predicted"/>
<sequence>MNDINNLKTQLSEISHAARNKADAMVRKRDQELDKLRNHHGRRVRNLHLQQEMEVRNLHSDRMMSQYMKQTCLMQLRIEHMNQQDNLKAIYHKEMDRIVEHHREKFDEESENFQHRREQISCLIEQLKSKGDQPGAIDEQFGPHVNTSLIKAPCRANNNTKSLVTVCLPANIATSILREDEVYNSFYNYE</sequence>
<organism evidence="1 2">
    <name type="scientific">Pinctada imbricata</name>
    <name type="common">Atlantic pearl-oyster</name>
    <name type="synonym">Pinctada martensii</name>
    <dbReference type="NCBI Taxonomy" id="66713"/>
    <lineage>
        <taxon>Eukaryota</taxon>
        <taxon>Metazoa</taxon>
        <taxon>Spiralia</taxon>
        <taxon>Lophotrochozoa</taxon>
        <taxon>Mollusca</taxon>
        <taxon>Bivalvia</taxon>
        <taxon>Autobranchia</taxon>
        <taxon>Pteriomorphia</taxon>
        <taxon>Pterioida</taxon>
        <taxon>Pterioidea</taxon>
        <taxon>Pteriidae</taxon>
        <taxon>Pinctada</taxon>
    </lineage>
</organism>
<accession>A0AA88YGF7</accession>
<name>A0AA88YGF7_PINIB</name>
<gene>
    <name evidence="1" type="ORF">FSP39_023304</name>
</gene>
<evidence type="ECO:0000313" key="1">
    <source>
        <dbReference type="EMBL" id="KAK3098808.1"/>
    </source>
</evidence>
<dbReference type="AlphaFoldDB" id="A0AA88YGF7"/>
<reference evidence="1" key="1">
    <citation type="submission" date="2019-08" db="EMBL/GenBank/DDBJ databases">
        <title>The improved chromosome-level genome for the pearl oyster Pinctada fucata martensii using PacBio sequencing and Hi-C.</title>
        <authorList>
            <person name="Zheng Z."/>
        </authorList>
    </citation>
    <scope>NUCLEOTIDE SEQUENCE</scope>
    <source>
        <strain evidence="1">ZZ-2019</strain>
        <tissue evidence="1">Adductor muscle</tissue>
    </source>
</reference>
<dbReference type="Proteomes" id="UP001186944">
    <property type="component" value="Unassembled WGS sequence"/>
</dbReference>
<keyword evidence="2" id="KW-1185">Reference proteome</keyword>
<evidence type="ECO:0000313" key="2">
    <source>
        <dbReference type="Proteomes" id="UP001186944"/>
    </source>
</evidence>
<comment type="caution">
    <text evidence="1">The sequence shown here is derived from an EMBL/GenBank/DDBJ whole genome shotgun (WGS) entry which is preliminary data.</text>
</comment>